<evidence type="ECO:0000313" key="2">
    <source>
        <dbReference type="EMBL" id="MED6186698.1"/>
    </source>
</evidence>
<keyword evidence="3" id="KW-1185">Reference proteome</keyword>
<organism evidence="2 3">
    <name type="scientific">Stylosanthes scabra</name>
    <dbReference type="NCBI Taxonomy" id="79078"/>
    <lineage>
        <taxon>Eukaryota</taxon>
        <taxon>Viridiplantae</taxon>
        <taxon>Streptophyta</taxon>
        <taxon>Embryophyta</taxon>
        <taxon>Tracheophyta</taxon>
        <taxon>Spermatophyta</taxon>
        <taxon>Magnoliopsida</taxon>
        <taxon>eudicotyledons</taxon>
        <taxon>Gunneridae</taxon>
        <taxon>Pentapetalae</taxon>
        <taxon>rosids</taxon>
        <taxon>fabids</taxon>
        <taxon>Fabales</taxon>
        <taxon>Fabaceae</taxon>
        <taxon>Papilionoideae</taxon>
        <taxon>50 kb inversion clade</taxon>
        <taxon>dalbergioids sensu lato</taxon>
        <taxon>Dalbergieae</taxon>
        <taxon>Pterocarpus clade</taxon>
        <taxon>Stylosanthes</taxon>
    </lineage>
</organism>
<feature type="region of interest" description="Disordered" evidence="1">
    <location>
        <begin position="38"/>
        <end position="57"/>
    </location>
</feature>
<evidence type="ECO:0000256" key="1">
    <source>
        <dbReference type="SAM" id="MobiDB-lite"/>
    </source>
</evidence>
<evidence type="ECO:0000313" key="3">
    <source>
        <dbReference type="Proteomes" id="UP001341840"/>
    </source>
</evidence>
<dbReference type="EMBL" id="JASCZI010182000">
    <property type="protein sequence ID" value="MED6186698.1"/>
    <property type="molecule type" value="Genomic_DNA"/>
</dbReference>
<reference evidence="2 3" key="1">
    <citation type="journal article" date="2023" name="Plants (Basel)">
        <title>Bridging the Gap: Combining Genomics and Transcriptomics Approaches to Understand Stylosanthes scabra, an Orphan Legume from the Brazilian Caatinga.</title>
        <authorList>
            <person name="Ferreira-Neto J.R.C."/>
            <person name="da Silva M.D."/>
            <person name="Binneck E."/>
            <person name="de Melo N.F."/>
            <person name="da Silva R.H."/>
            <person name="de Melo A.L.T.M."/>
            <person name="Pandolfi V."/>
            <person name="Bustamante F.O."/>
            <person name="Brasileiro-Vidal A.C."/>
            <person name="Benko-Iseppon A.M."/>
        </authorList>
    </citation>
    <scope>NUCLEOTIDE SEQUENCE [LARGE SCALE GENOMIC DNA]</scope>
    <source>
        <tissue evidence="2">Leaves</tissue>
    </source>
</reference>
<feature type="compositionally biased region" description="Low complexity" evidence="1">
    <location>
        <begin position="80"/>
        <end position="99"/>
    </location>
</feature>
<protein>
    <submittedName>
        <fullName evidence="2">Uncharacterized protein</fullName>
    </submittedName>
</protein>
<name>A0ABU6WR53_9FABA</name>
<comment type="caution">
    <text evidence="2">The sequence shown here is derived from an EMBL/GenBank/DDBJ whole genome shotgun (WGS) entry which is preliminary data.</text>
</comment>
<sequence>MASGAADGLFRPIFEGSISGFDHCVERRPYHRNCSCELHNKSRNGGGGGTCTHKLGRGNNVSYPMRRAWSEGSLIMVASSAHSSPSSSSAAAASASSSSLRNHHLGSLSVDLETREQHD</sequence>
<gene>
    <name evidence="2" type="ORF">PIB30_069274</name>
</gene>
<dbReference type="PANTHER" id="PTHR35121">
    <property type="entry name" value="HOMEODOMAIN PROTEIN 8, PUTATIVE-RELATED"/>
    <property type="match status" value="1"/>
</dbReference>
<dbReference type="Proteomes" id="UP001341840">
    <property type="component" value="Unassembled WGS sequence"/>
</dbReference>
<dbReference type="PANTHER" id="PTHR35121:SF2">
    <property type="entry name" value="SWIM-TYPE DOMAIN-CONTAINING PROTEIN"/>
    <property type="match status" value="1"/>
</dbReference>
<accession>A0ABU6WR53</accession>
<feature type="region of interest" description="Disordered" evidence="1">
    <location>
        <begin position="80"/>
        <end position="119"/>
    </location>
</feature>
<proteinExistence type="predicted"/>